<evidence type="ECO:0000259" key="9">
    <source>
        <dbReference type="Pfam" id="PF21982"/>
    </source>
</evidence>
<dbReference type="Pfam" id="PF02631">
    <property type="entry name" value="RecX_HTH2"/>
    <property type="match status" value="1"/>
</dbReference>
<proteinExistence type="inferred from homology"/>
<dbReference type="OrthoDB" id="5421057at2"/>
<comment type="similarity">
    <text evidence="2 5">Belongs to the RecX family.</text>
</comment>
<reference evidence="10 11" key="1">
    <citation type="submission" date="2019-03" db="EMBL/GenBank/DDBJ databases">
        <title>Cohnella endophytica sp. nov., a novel endophytic bacterium isolated from bark of Sonneratia apetala.</title>
        <authorList>
            <person name="Tuo L."/>
        </authorList>
    </citation>
    <scope>NUCLEOTIDE SEQUENCE [LARGE SCALE GENOMIC DNA]</scope>
    <source>
        <strain evidence="10 11">CCTCC AB 208254</strain>
    </source>
</reference>
<evidence type="ECO:0000256" key="1">
    <source>
        <dbReference type="ARBA" id="ARBA00004496"/>
    </source>
</evidence>
<protein>
    <recommendedName>
        <fullName evidence="3 5">Regulatory protein RecX</fullName>
    </recommendedName>
</protein>
<dbReference type="Gene3D" id="1.10.10.10">
    <property type="entry name" value="Winged helix-like DNA-binding domain superfamily/Winged helix DNA-binding domain"/>
    <property type="match status" value="3"/>
</dbReference>
<gene>
    <name evidence="5" type="primary">recX</name>
    <name evidence="10" type="ORF">E2980_22050</name>
</gene>
<dbReference type="GO" id="GO:0005737">
    <property type="term" value="C:cytoplasm"/>
    <property type="evidence" value="ECO:0007669"/>
    <property type="project" value="UniProtKB-SubCell"/>
</dbReference>
<keyword evidence="11" id="KW-1185">Reference proteome</keyword>
<dbReference type="GO" id="GO:0006282">
    <property type="term" value="P:regulation of DNA repair"/>
    <property type="evidence" value="ECO:0007669"/>
    <property type="project" value="UniProtKB-UniRule"/>
</dbReference>
<dbReference type="Pfam" id="PF21981">
    <property type="entry name" value="RecX_HTH3"/>
    <property type="match status" value="1"/>
</dbReference>
<dbReference type="HAMAP" id="MF_01114">
    <property type="entry name" value="RecX"/>
    <property type="match status" value="1"/>
</dbReference>
<dbReference type="AlphaFoldDB" id="A0A4Y8LNN2"/>
<evidence type="ECO:0000256" key="6">
    <source>
        <dbReference type="SAM" id="MobiDB-lite"/>
    </source>
</evidence>
<dbReference type="Pfam" id="PF21982">
    <property type="entry name" value="RecX_HTH1"/>
    <property type="match status" value="1"/>
</dbReference>
<dbReference type="InterPro" id="IPR036388">
    <property type="entry name" value="WH-like_DNA-bd_sf"/>
</dbReference>
<dbReference type="RefSeq" id="WP_135154409.1">
    <property type="nucleotide sequence ID" value="NZ_SOMN01000049.1"/>
</dbReference>
<dbReference type="InterPro" id="IPR053926">
    <property type="entry name" value="RecX_HTH_1st"/>
</dbReference>
<evidence type="ECO:0000256" key="2">
    <source>
        <dbReference type="ARBA" id="ARBA00009695"/>
    </source>
</evidence>
<dbReference type="InterPro" id="IPR053924">
    <property type="entry name" value="RecX_HTH_2nd"/>
</dbReference>
<evidence type="ECO:0000313" key="10">
    <source>
        <dbReference type="EMBL" id="TFE19808.1"/>
    </source>
</evidence>
<dbReference type="EMBL" id="SOMN01000049">
    <property type="protein sequence ID" value="TFE19808.1"/>
    <property type="molecule type" value="Genomic_DNA"/>
</dbReference>
<comment type="subcellular location">
    <subcellularLocation>
        <location evidence="1 5">Cytoplasm</location>
    </subcellularLocation>
</comment>
<evidence type="ECO:0000256" key="3">
    <source>
        <dbReference type="ARBA" id="ARBA00018111"/>
    </source>
</evidence>
<evidence type="ECO:0000256" key="5">
    <source>
        <dbReference type="HAMAP-Rule" id="MF_01114"/>
    </source>
</evidence>
<dbReference type="PANTHER" id="PTHR33602">
    <property type="entry name" value="REGULATORY PROTEIN RECX FAMILY PROTEIN"/>
    <property type="match status" value="1"/>
</dbReference>
<feature type="domain" description="RecX third three-helical" evidence="8">
    <location>
        <begin position="238"/>
        <end position="283"/>
    </location>
</feature>
<organism evidence="10 11">
    <name type="scientific">Cohnella luojiensis</name>
    <dbReference type="NCBI Taxonomy" id="652876"/>
    <lineage>
        <taxon>Bacteria</taxon>
        <taxon>Bacillati</taxon>
        <taxon>Bacillota</taxon>
        <taxon>Bacilli</taxon>
        <taxon>Bacillales</taxon>
        <taxon>Paenibacillaceae</taxon>
        <taxon>Cohnella</taxon>
    </lineage>
</organism>
<feature type="domain" description="RecX second three-helical" evidence="7">
    <location>
        <begin position="190"/>
        <end position="231"/>
    </location>
</feature>
<dbReference type="PANTHER" id="PTHR33602:SF1">
    <property type="entry name" value="REGULATORY PROTEIN RECX FAMILY PROTEIN"/>
    <property type="match status" value="1"/>
</dbReference>
<keyword evidence="4 5" id="KW-0963">Cytoplasm</keyword>
<name>A0A4Y8LNN2_9BACL</name>
<evidence type="ECO:0000259" key="8">
    <source>
        <dbReference type="Pfam" id="PF21981"/>
    </source>
</evidence>
<feature type="domain" description="RecX first three-helical" evidence="9">
    <location>
        <begin position="144"/>
        <end position="183"/>
    </location>
</feature>
<evidence type="ECO:0000256" key="4">
    <source>
        <dbReference type="ARBA" id="ARBA00022490"/>
    </source>
</evidence>
<comment type="function">
    <text evidence="5">Modulates RecA activity.</text>
</comment>
<feature type="region of interest" description="Disordered" evidence="6">
    <location>
        <begin position="1"/>
        <end position="36"/>
    </location>
</feature>
<dbReference type="InterPro" id="IPR003783">
    <property type="entry name" value="Regulatory_RecX"/>
</dbReference>
<feature type="compositionally biased region" description="Polar residues" evidence="6">
    <location>
        <begin position="14"/>
        <end position="32"/>
    </location>
</feature>
<evidence type="ECO:0000313" key="11">
    <source>
        <dbReference type="Proteomes" id="UP000297900"/>
    </source>
</evidence>
<dbReference type="Proteomes" id="UP000297900">
    <property type="component" value="Unassembled WGS sequence"/>
</dbReference>
<sequence>MYKPKRGRYGSANGKASSGRTGKPSPSTNTGGNPLGLPVLGALVTGMEADSKRPHMYRIALELQLDETSTVDFDDDKLRETEPMADWNDEVDALIAGAQSTHGEGESLLTVHEDTLVSLRLLKGRRLTAEEYETLKKDEQKEEAYRSALIMLERKARTTSELSKSLKIKGYAPEVVEACLERLQARRMIDDTAYAKRFTEQRAVGQRKGRMLIRQELLQRGVGREDVEQALGELDGEVEQDSALALARKRWPSIKGNDRERKQKLMAVLMRRGFPSGIARTAVQQAAADSGERDPDLFYAEEDAFVDEYMED</sequence>
<comment type="caution">
    <text evidence="10">The sequence shown here is derived from an EMBL/GenBank/DDBJ whole genome shotgun (WGS) entry which is preliminary data.</text>
</comment>
<evidence type="ECO:0000259" key="7">
    <source>
        <dbReference type="Pfam" id="PF02631"/>
    </source>
</evidence>
<accession>A0A4Y8LNN2</accession>
<dbReference type="InterPro" id="IPR053925">
    <property type="entry name" value="RecX_HTH_3rd"/>
</dbReference>